<evidence type="ECO:0000313" key="2">
    <source>
        <dbReference type="Proteomes" id="UP000740883"/>
    </source>
</evidence>
<name>A0A9P6GZJ0_9MICR</name>
<reference evidence="1 2" key="1">
    <citation type="journal article" date="2020" name="Genome Biol. Evol.">
        <title>Comparative genomics of strictly vertically transmitted, feminizing microsporidia endosymbionts of amphipod crustaceans.</title>
        <authorList>
            <person name="Cormier A."/>
            <person name="Chebbi M.A."/>
            <person name="Giraud I."/>
            <person name="Wattier R."/>
            <person name="Teixeira M."/>
            <person name="Gilbert C."/>
            <person name="Rigaud T."/>
            <person name="Cordaux R."/>
        </authorList>
    </citation>
    <scope>NUCLEOTIDE SEQUENCE [LARGE SCALE GENOMIC DNA]</scope>
    <source>
        <strain evidence="1 2">Ou3-Ou53</strain>
    </source>
</reference>
<protein>
    <submittedName>
        <fullName evidence="1">Uncharacterized protein</fullName>
    </submittedName>
</protein>
<dbReference type="Proteomes" id="UP000740883">
    <property type="component" value="Unassembled WGS sequence"/>
</dbReference>
<keyword evidence="2" id="KW-1185">Reference proteome</keyword>
<sequence>MHGRYTTLTKFCALTVTETREGYSSFIIQETTLYERNIVTLHALAEMVVHRSRSDIKSLLYQTALTATSWVHFVQIAEEVAGIAYPDEMLSRVEHVYQHHQTREGDMNGFRR</sequence>
<gene>
    <name evidence="1" type="ORF">NGRA_1416</name>
</gene>
<dbReference type="AlphaFoldDB" id="A0A9P6GZJ0"/>
<organism evidence="1 2">
    <name type="scientific">Nosema granulosis</name>
    <dbReference type="NCBI Taxonomy" id="83296"/>
    <lineage>
        <taxon>Eukaryota</taxon>
        <taxon>Fungi</taxon>
        <taxon>Fungi incertae sedis</taxon>
        <taxon>Microsporidia</taxon>
        <taxon>Nosematidae</taxon>
        <taxon>Nosema</taxon>
    </lineage>
</organism>
<evidence type="ECO:0000313" key="1">
    <source>
        <dbReference type="EMBL" id="KAF9763218.1"/>
    </source>
</evidence>
<accession>A0A9P6GZJ0</accession>
<proteinExistence type="predicted"/>
<dbReference type="EMBL" id="SBJO01000090">
    <property type="protein sequence ID" value="KAF9763218.1"/>
    <property type="molecule type" value="Genomic_DNA"/>
</dbReference>
<comment type="caution">
    <text evidence="1">The sequence shown here is derived from an EMBL/GenBank/DDBJ whole genome shotgun (WGS) entry which is preliminary data.</text>
</comment>